<dbReference type="Pfam" id="PF00990">
    <property type="entry name" value="GGDEF"/>
    <property type="match status" value="1"/>
</dbReference>
<proteinExistence type="predicted"/>
<dbReference type="InterPro" id="IPR012434">
    <property type="entry name" value="DUF1631"/>
</dbReference>
<dbReference type="GO" id="GO:0071111">
    <property type="term" value="F:cyclic-guanylate-specific phosphodiesterase activity"/>
    <property type="evidence" value="ECO:0007669"/>
    <property type="project" value="InterPro"/>
</dbReference>
<evidence type="ECO:0000259" key="3">
    <source>
        <dbReference type="PROSITE" id="PS50887"/>
    </source>
</evidence>
<feature type="compositionally biased region" description="Low complexity" evidence="1">
    <location>
        <begin position="341"/>
        <end position="354"/>
    </location>
</feature>
<dbReference type="SUPFAM" id="SSF55073">
    <property type="entry name" value="Nucleotide cyclase"/>
    <property type="match status" value="1"/>
</dbReference>
<dbReference type="InterPro" id="IPR050706">
    <property type="entry name" value="Cyclic-di-GMP_PDE-like"/>
</dbReference>
<dbReference type="InterPro" id="IPR035919">
    <property type="entry name" value="EAL_sf"/>
</dbReference>
<evidence type="ECO:0000313" key="4">
    <source>
        <dbReference type="EMBL" id="VAX09918.1"/>
    </source>
</evidence>
<dbReference type="Gene3D" id="3.20.20.450">
    <property type="entry name" value="EAL domain"/>
    <property type="match status" value="1"/>
</dbReference>
<reference evidence="4" key="1">
    <citation type="submission" date="2018-06" db="EMBL/GenBank/DDBJ databases">
        <authorList>
            <person name="Zhirakovskaya E."/>
        </authorList>
    </citation>
    <scope>NUCLEOTIDE SEQUENCE</scope>
</reference>
<dbReference type="Pfam" id="PF07793">
    <property type="entry name" value="DUF1631"/>
    <property type="match status" value="1"/>
</dbReference>
<feature type="domain" description="EAL" evidence="2">
    <location>
        <begin position="1037"/>
        <end position="1287"/>
    </location>
</feature>
<dbReference type="Pfam" id="PF00563">
    <property type="entry name" value="EAL"/>
    <property type="match status" value="1"/>
</dbReference>
<evidence type="ECO:0000259" key="2">
    <source>
        <dbReference type="PROSITE" id="PS50883"/>
    </source>
</evidence>
<dbReference type="SUPFAM" id="SSF141371">
    <property type="entry name" value="PilZ domain-like"/>
    <property type="match status" value="1"/>
</dbReference>
<evidence type="ECO:0000256" key="1">
    <source>
        <dbReference type="SAM" id="MobiDB-lite"/>
    </source>
</evidence>
<dbReference type="NCBIfam" id="TIGR00254">
    <property type="entry name" value="GGDEF"/>
    <property type="match status" value="1"/>
</dbReference>
<dbReference type="EMBL" id="UOFX01000057">
    <property type="protein sequence ID" value="VAX09918.1"/>
    <property type="molecule type" value="Genomic_DNA"/>
</dbReference>
<dbReference type="PROSITE" id="PS50887">
    <property type="entry name" value="GGDEF"/>
    <property type="match status" value="1"/>
</dbReference>
<dbReference type="Gene3D" id="3.30.70.270">
    <property type="match status" value="1"/>
</dbReference>
<dbReference type="PANTHER" id="PTHR33121:SF23">
    <property type="entry name" value="CYCLIC DI-GMP PHOSPHODIESTERASE PDEB"/>
    <property type="match status" value="1"/>
</dbReference>
<gene>
    <name evidence="4" type="ORF">MNBD_GAMMA26-1456</name>
</gene>
<dbReference type="SUPFAM" id="SSF141868">
    <property type="entry name" value="EAL domain-like"/>
    <property type="match status" value="1"/>
</dbReference>
<dbReference type="Gene3D" id="2.40.10.220">
    <property type="entry name" value="predicted glycosyltransferase like domains"/>
    <property type="match status" value="1"/>
</dbReference>
<dbReference type="CDD" id="cd01949">
    <property type="entry name" value="GGDEF"/>
    <property type="match status" value="1"/>
</dbReference>
<name>A0A3B1BEX6_9ZZZZ</name>
<dbReference type="SMART" id="SM00267">
    <property type="entry name" value="GGDEF"/>
    <property type="match status" value="1"/>
</dbReference>
<protein>
    <submittedName>
        <fullName evidence="4">Diguanylate cyclase/phosphodiesterase (GGDEF &amp; EAL domains) with PAS/PAC sensor(S)</fullName>
    </submittedName>
</protein>
<dbReference type="InterPro" id="IPR000160">
    <property type="entry name" value="GGDEF_dom"/>
</dbReference>
<accession>A0A3B1BEX6</accession>
<dbReference type="PROSITE" id="PS50883">
    <property type="entry name" value="EAL"/>
    <property type="match status" value="1"/>
</dbReference>
<dbReference type="SMART" id="SM00052">
    <property type="entry name" value="EAL"/>
    <property type="match status" value="1"/>
</dbReference>
<feature type="domain" description="GGDEF" evidence="3">
    <location>
        <begin position="891"/>
        <end position="1026"/>
    </location>
</feature>
<dbReference type="InterPro" id="IPR029787">
    <property type="entry name" value="Nucleotide_cyclase"/>
</dbReference>
<dbReference type="InterPro" id="IPR001633">
    <property type="entry name" value="EAL_dom"/>
</dbReference>
<dbReference type="InterPro" id="IPR043128">
    <property type="entry name" value="Rev_trsase/Diguanyl_cyclase"/>
</dbReference>
<dbReference type="PANTHER" id="PTHR33121">
    <property type="entry name" value="CYCLIC DI-GMP PHOSPHODIESTERASE PDEF"/>
    <property type="match status" value="1"/>
</dbReference>
<organism evidence="4">
    <name type="scientific">hydrothermal vent metagenome</name>
    <dbReference type="NCBI Taxonomy" id="652676"/>
    <lineage>
        <taxon>unclassified sequences</taxon>
        <taxon>metagenomes</taxon>
        <taxon>ecological metagenomes</taxon>
    </lineage>
</organism>
<dbReference type="CDD" id="cd01948">
    <property type="entry name" value="EAL"/>
    <property type="match status" value="1"/>
</dbReference>
<sequence>MASASKEQRAYTRRALTLEVEVSAEQSKPALYVVHDYCPGGMLLLFRSGPQPAGLRRDDRLTICLSLPNQQQVRELHARVARSFVNGIGVAFIDPSPATLLALDQLADAASVQTEVKPATSELNAGKQCQVISRCQQVLSSYLFDILHDFFCRADDRLLVCARDALNDEDQSAFYEAIAELARFRQPITEAFHDVVMEGLDVLERPGLLAHKRTPEELGSFELSIVDHEEFEHWLMVTGMVSRIESHFSNELFDLLQRLRVLTGSEGFNEDNNPLGPAVICHAFCDSITVMHLQPPSCNEVCDVFELITLPHLARLYQNLSNIFVEAGVLPVIKHRPIPSEPSQAHAAAAPQPAKGGYVGGRQDNQHEVVEQKMEQKVEQKVEQNAYKVALELINLQKINRGATGGVLPPTATAEAAKEAVDYYSTKEVFEALDRLPQREVQDIKTDLPMVLERQTGQTDKQIPNELHDSIELTIDLLDSILDDALLTKMTKAHVERLKIPLLKTALRDKTFFTSPNHPARKLLNQIAVLGTTSGGKNEAADINPELMRAVTRVAERIDKKLEQSDEVFAEAVDGLTQLVNRQDESFTRNVDRTIKACEGAQKIHQARSVIRDVLSQGLVGKELPPLILTLLDLGWPKSLVITYLRNGLDSQNRPMQLQVVDDLLALMGFMEQENRCQPPNASQLLKVIAEDLGYISFDSMEIDRFIAELDLVLQEAKGGQTPPTVLIEQQDVDGRLGYTLALKTDAPCFGVDADISSGTDEEQTKWLGMAKALRCVDWISLTATPGDSQLLKLVWIDDKVGLYVFVNRKGIKALELQHDEIAGLLMNGIIEVFEEAELPLVERGVHRMLQRMHEKLVLQATHDPLTGLCNRKEFYKRLERALESARLTHTTHLLCHFNLDQFNLINNGYGHLAGDTLLKQVAGLFTAQIDEKSDVIARLGSDEFGLLLQQRTTQEGFQQADAIRKALQEDYRFNWEGKRYPVTTCVGVAPITEQTDKVAELLISADSACQIAKAAGSNRIHLYQTDDTKVKQHHETISWAALVDSALDNDSLQLYCQQIAPLNSNGTEKPHYEILLRVLDEEGKTTTPSNFIKAAELLNRMPDIDRWIIRKVFGWLIENSERIKRIDSVSINLSGCSLNDEGFLAFIQQQFTESHAPPEKVCFEVTETAAISSLSNAADFVKQLKAMGCTFALDDFGSGLSSYSYLKHLPVDFLKIDGMFVKDIHNNQADYAMVKSINELGHFLGKKTIAEYVENKLIYDHLVEIGVDYAQGYAIERPYSLDEMVC</sequence>
<feature type="region of interest" description="Disordered" evidence="1">
    <location>
        <begin position="341"/>
        <end position="362"/>
    </location>
</feature>